<sequence>MRGMLGQATVILLAAILAAAGTHFLHPKAPIWYATQEPLKEDEVTMALIRERWQGEVLWVDARVRQEYESGHVPEALLLNEQEADQLLFDHFEKLQDNKKPIVVYCGSEACQASRKIADYLRERLPGMEIWVLKGGWKAWQEGQAKG</sequence>
<proteinExistence type="predicted"/>
<evidence type="ECO:0000313" key="3">
    <source>
        <dbReference type="Proteomes" id="UP000253426"/>
    </source>
</evidence>
<comment type="caution">
    <text evidence="2">The sequence shown here is derived from an EMBL/GenBank/DDBJ whole genome shotgun (WGS) entry which is preliminary data.</text>
</comment>
<keyword evidence="2" id="KW-0808">Transferase</keyword>
<dbReference type="PROSITE" id="PS50206">
    <property type="entry name" value="RHODANESE_3"/>
    <property type="match status" value="1"/>
</dbReference>
<gene>
    <name evidence="2" type="ORF">DES53_102201</name>
</gene>
<keyword evidence="3" id="KW-1185">Reference proteome</keyword>
<organism evidence="2 3">
    <name type="scientific">Roseimicrobium gellanilyticum</name>
    <dbReference type="NCBI Taxonomy" id="748857"/>
    <lineage>
        <taxon>Bacteria</taxon>
        <taxon>Pseudomonadati</taxon>
        <taxon>Verrucomicrobiota</taxon>
        <taxon>Verrucomicrobiia</taxon>
        <taxon>Verrucomicrobiales</taxon>
        <taxon>Verrucomicrobiaceae</taxon>
        <taxon>Roseimicrobium</taxon>
    </lineage>
</organism>
<evidence type="ECO:0000313" key="2">
    <source>
        <dbReference type="EMBL" id="RBP45819.1"/>
    </source>
</evidence>
<reference evidence="2 3" key="1">
    <citation type="submission" date="2018-06" db="EMBL/GenBank/DDBJ databases">
        <title>Genomic Encyclopedia of Type Strains, Phase IV (KMG-IV): sequencing the most valuable type-strain genomes for metagenomic binning, comparative biology and taxonomic classification.</title>
        <authorList>
            <person name="Goeker M."/>
        </authorList>
    </citation>
    <scope>NUCLEOTIDE SEQUENCE [LARGE SCALE GENOMIC DNA]</scope>
    <source>
        <strain evidence="2 3">DSM 25532</strain>
    </source>
</reference>
<dbReference type="GO" id="GO:0016740">
    <property type="term" value="F:transferase activity"/>
    <property type="evidence" value="ECO:0007669"/>
    <property type="project" value="UniProtKB-KW"/>
</dbReference>
<dbReference type="CDD" id="cd00158">
    <property type="entry name" value="RHOD"/>
    <property type="match status" value="1"/>
</dbReference>
<protein>
    <submittedName>
        <fullName evidence="2">Rhodanese-related sulfurtransferase</fullName>
    </submittedName>
</protein>
<dbReference type="InterPro" id="IPR050229">
    <property type="entry name" value="GlpE_sulfurtransferase"/>
</dbReference>
<dbReference type="SUPFAM" id="SSF52821">
    <property type="entry name" value="Rhodanese/Cell cycle control phosphatase"/>
    <property type="match status" value="1"/>
</dbReference>
<dbReference type="Proteomes" id="UP000253426">
    <property type="component" value="Unassembled WGS sequence"/>
</dbReference>
<feature type="domain" description="Rhodanese" evidence="1">
    <location>
        <begin position="55"/>
        <end position="142"/>
    </location>
</feature>
<dbReference type="EMBL" id="QNRR01000002">
    <property type="protein sequence ID" value="RBP45819.1"/>
    <property type="molecule type" value="Genomic_DNA"/>
</dbReference>
<evidence type="ECO:0000259" key="1">
    <source>
        <dbReference type="PROSITE" id="PS50206"/>
    </source>
</evidence>
<dbReference type="RefSeq" id="WP_113957388.1">
    <property type="nucleotide sequence ID" value="NZ_QNRR01000002.1"/>
</dbReference>
<dbReference type="Pfam" id="PF00581">
    <property type="entry name" value="Rhodanese"/>
    <property type="match status" value="1"/>
</dbReference>
<accession>A0A366HRE7</accession>
<dbReference type="InterPro" id="IPR001763">
    <property type="entry name" value="Rhodanese-like_dom"/>
</dbReference>
<name>A0A366HRE7_9BACT</name>
<dbReference type="PANTHER" id="PTHR43031">
    <property type="entry name" value="FAD-DEPENDENT OXIDOREDUCTASE"/>
    <property type="match status" value="1"/>
</dbReference>
<dbReference type="InterPro" id="IPR036873">
    <property type="entry name" value="Rhodanese-like_dom_sf"/>
</dbReference>
<dbReference type="Gene3D" id="3.40.250.10">
    <property type="entry name" value="Rhodanese-like domain"/>
    <property type="match status" value="1"/>
</dbReference>
<dbReference type="SMART" id="SM00450">
    <property type="entry name" value="RHOD"/>
    <property type="match status" value="1"/>
</dbReference>
<dbReference type="AlphaFoldDB" id="A0A366HRE7"/>
<dbReference type="PANTHER" id="PTHR43031:SF16">
    <property type="entry name" value="OXIDOREDUCTASE"/>
    <property type="match status" value="1"/>
</dbReference>